<keyword evidence="2" id="KW-0732">Signal</keyword>
<comment type="similarity">
    <text evidence="1">Belongs to the UPF0065 (bug) family.</text>
</comment>
<evidence type="ECO:0000256" key="1">
    <source>
        <dbReference type="ARBA" id="ARBA00006987"/>
    </source>
</evidence>
<dbReference type="Pfam" id="PF03401">
    <property type="entry name" value="TctC"/>
    <property type="match status" value="1"/>
</dbReference>
<dbReference type="InterPro" id="IPR042100">
    <property type="entry name" value="Bug_dom1"/>
</dbReference>
<protein>
    <submittedName>
        <fullName evidence="3">Bug family tripartite tricarboxylate transporter substrate binding protein</fullName>
    </submittedName>
</protein>
<dbReference type="PIRSF" id="PIRSF017082">
    <property type="entry name" value="YflP"/>
    <property type="match status" value="1"/>
</dbReference>
<dbReference type="Gene3D" id="3.40.190.10">
    <property type="entry name" value="Periplasmic binding protein-like II"/>
    <property type="match status" value="1"/>
</dbReference>
<dbReference type="RefSeq" id="WP_379599772.1">
    <property type="nucleotide sequence ID" value="NZ_JBHRTN010000029.1"/>
</dbReference>
<comment type="caution">
    <text evidence="3">The sequence shown here is derived from an EMBL/GenBank/DDBJ whole genome shotgun (WGS) entry which is preliminary data.</text>
</comment>
<dbReference type="Proteomes" id="UP001595593">
    <property type="component" value="Unassembled WGS sequence"/>
</dbReference>
<organism evidence="3 4">
    <name type="scientific">Teichococcus globiformis</name>
    <dbReference type="NCBI Taxonomy" id="2307229"/>
    <lineage>
        <taxon>Bacteria</taxon>
        <taxon>Pseudomonadati</taxon>
        <taxon>Pseudomonadota</taxon>
        <taxon>Alphaproteobacteria</taxon>
        <taxon>Acetobacterales</taxon>
        <taxon>Roseomonadaceae</taxon>
        <taxon>Roseomonas</taxon>
    </lineage>
</organism>
<accession>A0ABV7G9F5</accession>
<feature type="signal peptide" evidence="2">
    <location>
        <begin position="1"/>
        <end position="28"/>
    </location>
</feature>
<dbReference type="PANTHER" id="PTHR42928:SF5">
    <property type="entry name" value="BLR1237 PROTEIN"/>
    <property type="match status" value="1"/>
</dbReference>
<reference evidence="4" key="1">
    <citation type="journal article" date="2019" name="Int. J. Syst. Evol. Microbiol.">
        <title>The Global Catalogue of Microorganisms (GCM) 10K type strain sequencing project: providing services to taxonomists for standard genome sequencing and annotation.</title>
        <authorList>
            <consortium name="The Broad Institute Genomics Platform"/>
            <consortium name="The Broad Institute Genome Sequencing Center for Infectious Disease"/>
            <person name="Wu L."/>
            <person name="Ma J."/>
        </authorList>
    </citation>
    <scope>NUCLEOTIDE SEQUENCE [LARGE SCALE GENOMIC DNA]</scope>
    <source>
        <strain evidence="4">KCTC 52094</strain>
    </source>
</reference>
<evidence type="ECO:0000256" key="2">
    <source>
        <dbReference type="SAM" id="SignalP"/>
    </source>
</evidence>
<proteinExistence type="inferred from homology"/>
<keyword evidence="4" id="KW-1185">Reference proteome</keyword>
<name>A0ABV7G9F5_9PROT</name>
<gene>
    <name evidence="3" type="ORF">ACFOD4_21550</name>
</gene>
<evidence type="ECO:0000313" key="3">
    <source>
        <dbReference type="EMBL" id="MFC3127657.1"/>
    </source>
</evidence>
<dbReference type="SUPFAM" id="SSF53850">
    <property type="entry name" value="Periplasmic binding protein-like II"/>
    <property type="match status" value="1"/>
</dbReference>
<dbReference type="EMBL" id="JBHRTN010000029">
    <property type="protein sequence ID" value="MFC3127657.1"/>
    <property type="molecule type" value="Genomic_DNA"/>
</dbReference>
<dbReference type="Gene3D" id="3.40.190.150">
    <property type="entry name" value="Bordetella uptake gene, domain 1"/>
    <property type="match status" value="1"/>
</dbReference>
<feature type="chain" id="PRO_5047027677" evidence="2">
    <location>
        <begin position="29"/>
        <end position="328"/>
    </location>
</feature>
<sequence>MTSCPVRRRGLLAAAALLAAPACLRAEAAYPARPVRVIVPAAAGGQLDIMARLASQALAQELGQPFVVDNRVGANGAIGISAAAQEAADGYTLMCGVAGGLLLNPIFDRNVTFDVLRDFAPVSQFGLSPNCLYVRSGLHINSLAALIDHAKRHPGELTFASNGAGTIAHVYGELLKQSAGIDMLHVPFKSAPMAMQELIAGRVDVFIIDFSTGDPAMREGAVRGLAVTGPARWPLVANIPTFLELGTDMSLIGWSGMFAPRGTPKTMIDRLSTIVQGFIRQPETRERMLKMGLLPTGTDAEAFRQALARDQPRWRAVIEASGAKPDNS</sequence>
<dbReference type="CDD" id="cd07012">
    <property type="entry name" value="PBP2_Bug_TTT"/>
    <property type="match status" value="1"/>
</dbReference>
<dbReference type="InterPro" id="IPR005064">
    <property type="entry name" value="BUG"/>
</dbReference>
<dbReference type="PANTHER" id="PTHR42928">
    <property type="entry name" value="TRICARBOXYLATE-BINDING PROTEIN"/>
    <property type="match status" value="1"/>
</dbReference>
<evidence type="ECO:0000313" key="4">
    <source>
        <dbReference type="Proteomes" id="UP001595593"/>
    </source>
</evidence>